<accession>A0ABU3A7Q9</accession>
<protein>
    <recommendedName>
        <fullName evidence="3">DUF4136 domain-containing protein</fullName>
    </recommendedName>
</protein>
<evidence type="ECO:0000313" key="2">
    <source>
        <dbReference type="Proteomes" id="UP001255246"/>
    </source>
</evidence>
<sequence length="225" mass="25149">MKKLPFVFIAFVVLSCSSIKVLDTWKGDDSNITKFKNKNVLVLGRTADDHSRIAFEEAIANNLRKQGIKATESFIKAPKINPNKEFTKERIEFVKSLMASEGFNAIVITSIKDKQQITRSTNSGIYMGATYGNFYPVGYGTFYDYFAIPYIGGSYYNAYGDYITNSVSTTTQTKYILETAAYNLDEPKEGQLVAILTTSVNDPKDAYKTADAYVKKLVSAFEKAQ</sequence>
<proteinExistence type="predicted"/>
<reference evidence="1 2" key="1">
    <citation type="submission" date="2023-09" db="EMBL/GenBank/DDBJ databases">
        <authorList>
            <person name="Rey-Velasco X."/>
        </authorList>
    </citation>
    <scope>NUCLEOTIDE SEQUENCE [LARGE SCALE GENOMIC DNA]</scope>
    <source>
        <strain evidence="1 2">F388</strain>
    </source>
</reference>
<keyword evidence="2" id="KW-1185">Reference proteome</keyword>
<evidence type="ECO:0008006" key="3">
    <source>
        <dbReference type="Google" id="ProtNLM"/>
    </source>
</evidence>
<gene>
    <name evidence="1" type="ORF">RM706_02960</name>
</gene>
<comment type="caution">
    <text evidence="1">The sequence shown here is derived from an EMBL/GenBank/DDBJ whole genome shotgun (WGS) entry which is preliminary data.</text>
</comment>
<dbReference type="PROSITE" id="PS51257">
    <property type="entry name" value="PROKAR_LIPOPROTEIN"/>
    <property type="match status" value="1"/>
</dbReference>
<name>A0ABU3A7Q9_9FLAO</name>
<dbReference type="EMBL" id="JAVRHR010000001">
    <property type="protein sequence ID" value="MDT0605969.1"/>
    <property type="molecule type" value="Genomic_DNA"/>
</dbReference>
<dbReference type="Proteomes" id="UP001255246">
    <property type="component" value="Unassembled WGS sequence"/>
</dbReference>
<dbReference type="RefSeq" id="WP_311349532.1">
    <property type="nucleotide sequence ID" value="NZ_JAVRHR010000001.1"/>
</dbReference>
<organism evidence="1 2">
    <name type="scientific">Croceitalea rosinachiae</name>
    <dbReference type="NCBI Taxonomy" id="3075596"/>
    <lineage>
        <taxon>Bacteria</taxon>
        <taxon>Pseudomonadati</taxon>
        <taxon>Bacteroidota</taxon>
        <taxon>Flavobacteriia</taxon>
        <taxon>Flavobacteriales</taxon>
        <taxon>Flavobacteriaceae</taxon>
        <taxon>Croceitalea</taxon>
    </lineage>
</organism>
<evidence type="ECO:0000313" key="1">
    <source>
        <dbReference type="EMBL" id="MDT0605969.1"/>
    </source>
</evidence>